<feature type="region of interest" description="Disordered" evidence="1">
    <location>
        <begin position="133"/>
        <end position="218"/>
    </location>
</feature>
<keyword evidence="3" id="KW-1185">Reference proteome</keyword>
<comment type="caution">
    <text evidence="2">The sequence shown here is derived from an EMBL/GenBank/DDBJ whole genome shotgun (WGS) entry which is preliminary data.</text>
</comment>
<proteinExistence type="predicted"/>
<evidence type="ECO:0008006" key="4">
    <source>
        <dbReference type="Google" id="ProtNLM"/>
    </source>
</evidence>
<name>H0E261_9ACTN</name>
<evidence type="ECO:0000313" key="2">
    <source>
        <dbReference type="EMBL" id="EHN12198.1"/>
    </source>
</evidence>
<reference evidence="2 3" key="1">
    <citation type="journal article" date="2013" name="Biodegradation">
        <title>Quantitative proteomic analysis of ibuprofen-degrading Patulibacter sp. strain I11.</title>
        <authorList>
            <person name="Almeida B."/>
            <person name="Kjeldal H."/>
            <person name="Lolas I."/>
            <person name="Knudsen A.D."/>
            <person name="Carvalho G."/>
            <person name="Nielsen K.L."/>
            <person name="Barreto Crespo M.T."/>
            <person name="Stensballe A."/>
            <person name="Nielsen J.L."/>
        </authorList>
    </citation>
    <scope>NUCLEOTIDE SEQUENCE [LARGE SCALE GENOMIC DNA]</scope>
    <source>
        <strain evidence="2 3">I11</strain>
    </source>
</reference>
<dbReference type="Proteomes" id="UP000005143">
    <property type="component" value="Unassembled WGS sequence"/>
</dbReference>
<dbReference type="RefSeq" id="WP_007571317.1">
    <property type="nucleotide sequence ID" value="NZ_AGUD01000040.1"/>
</dbReference>
<feature type="compositionally biased region" description="Basic and acidic residues" evidence="1">
    <location>
        <begin position="207"/>
        <end position="218"/>
    </location>
</feature>
<gene>
    <name evidence="2" type="ORF">PAI11_08740</name>
</gene>
<dbReference type="OrthoDB" id="5244170at2"/>
<sequence length="218" mass="23022">MRRRIVTGLLALLAVAMIVLAIRSWTTDERDRARAAVERFGAAVAAKDYGTICQGLLSSQLKQGLEQVGLPCEQALREGLGAVRAPRLTVDSVVVVDDRASAAIHTGAAGQPASRDVIQLRKETGEWRISALGAPGRQSALSAPPTGTTATSATTPVPPGTPGGGAIVLPDPDAPVNGAVTTPPGRLTAAEKRRLKRRQARQRRLERRALREQANHGQ</sequence>
<dbReference type="AlphaFoldDB" id="H0E261"/>
<feature type="compositionally biased region" description="Basic residues" evidence="1">
    <location>
        <begin position="193"/>
        <end position="206"/>
    </location>
</feature>
<accession>H0E261</accession>
<evidence type="ECO:0000256" key="1">
    <source>
        <dbReference type="SAM" id="MobiDB-lite"/>
    </source>
</evidence>
<dbReference type="EMBL" id="AGUD01000040">
    <property type="protein sequence ID" value="EHN12198.1"/>
    <property type="molecule type" value="Genomic_DNA"/>
</dbReference>
<protein>
    <recommendedName>
        <fullName evidence="4">DUF4878 domain-containing protein</fullName>
    </recommendedName>
</protein>
<organism evidence="2 3">
    <name type="scientific">Patulibacter medicamentivorans</name>
    <dbReference type="NCBI Taxonomy" id="1097667"/>
    <lineage>
        <taxon>Bacteria</taxon>
        <taxon>Bacillati</taxon>
        <taxon>Actinomycetota</taxon>
        <taxon>Thermoleophilia</taxon>
        <taxon>Solirubrobacterales</taxon>
        <taxon>Patulibacteraceae</taxon>
        <taxon>Patulibacter</taxon>
    </lineage>
</organism>
<feature type="compositionally biased region" description="Low complexity" evidence="1">
    <location>
        <begin position="139"/>
        <end position="155"/>
    </location>
</feature>
<evidence type="ECO:0000313" key="3">
    <source>
        <dbReference type="Proteomes" id="UP000005143"/>
    </source>
</evidence>